<dbReference type="STRING" id="1231392.OCGS_2063"/>
<dbReference type="GO" id="GO:0015562">
    <property type="term" value="F:efflux transmembrane transporter activity"/>
    <property type="evidence" value="ECO:0007669"/>
    <property type="project" value="TreeGrafter"/>
</dbReference>
<comment type="caution">
    <text evidence="2">The sequence shown here is derived from an EMBL/GenBank/DDBJ whole genome shotgun (WGS) entry which is preliminary data.</text>
</comment>
<sequence length="483" mass="51857">MHFLRRALTGLFLLAATVGLLAYGAGLFLGALQDRAAREDRPSEARERIFAANVVTVAPETLVPVMTGFGTVESRRTLELRAADRGRVVALGEGVEEGARVQAGQLLFRLDPADARQAVAVARTDLQDAHAELDDAIRAVELAADDLAGARSQADLRQRALDRQRDLESRGVGTSAAVEDAELAAAAARQAVVSRRQAEAAAEARRAQAETRIARAEIALDEAQRNLDETEVTAAFDGILSEVDVVAGRLVSAGERLADLIDPEALEVAFTLSTAEYARLLDESGQLTPAALRVFLEVEGFVLESPGIVTRESGAVGAGQSGRRVFARLTEPGGFRPGDFVRVAIEEPALDRVARLPASAVDPAGGVLVLGDDERLRPAFVEVLRQQGDDVLVRADDLAGREVVAARTPLLGDGIRVRPVRRDDDAALAEPDLLDLTEERRARLVAFVQANDRMPQEAKDRVLAQLREPRVPAGVVERIEGRM</sequence>
<evidence type="ECO:0000313" key="2">
    <source>
        <dbReference type="EMBL" id="EKE43729.1"/>
    </source>
</evidence>
<dbReference type="RefSeq" id="WP_007427215.1">
    <property type="nucleotide sequence ID" value="NZ_AMGO01000047.1"/>
</dbReference>
<dbReference type="PATRIC" id="fig|1231392.3.peg.2074"/>
<dbReference type="EMBL" id="AMGO01000047">
    <property type="protein sequence ID" value="EKE43729.1"/>
    <property type="molecule type" value="Genomic_DNA"/>
</dbReference>
<dbReference type="AlphaFoldDB" id="K2HLG8"/>
<dbReference type="Proteomes" id="UP000006765">
    <property type="component" value="Unassembled WGS sequence"/>
</dbReference>
<dbReference type="GO" id="GO:1990281">
    <property type="term" value="C:efflux pump complex"/>
    <property type="evidence" value="ECO:0007669"/>
    <property type="project" value="TreeGrafter"/>
</dbReference>
<dbReference type="Gene3D" id="2.40.420.20">
    <property type="match status" value="1"/>
</dbReference>
<name>K2HLG8_9RHOB</name>
<dbReference type="eggNOG" id="COG1566">
    <property type="taxonomic scope" value="Bacteria"/>
</dbReference>
<dbReference type="Gene3D" id="2.40.50.100">
    <property type="match status" value="1"/>
</dbReference>
<evidence type="ECO:0000313" key="3">
    <source>
        <dbReference type="Proteomes" id="UP000006765"/>
    </source>
</evidence>
<organism evidence="2 3">
    <name type="scientific">Oceaniovalibus guishaninsula JLT2003</name>
    <dbReference type="NCBI Taxonomy" id="1231392"/>
    <lineage>
        <taxon>Bacteria</taxon>
        <taxon>Pseudomonadati</taxon>
        <taxon>Pseudomonadota</taxon>
        <taxon>Alphaproteobacteria</taxon>
        <taxon>Rhodobacterales</taxon>
        <taxon>Roseobacteraceae</taxon>
        <taxon>Oceaniovalibus</taxon>
    </lineage>
</organism>
<accession>K2HLG8</accession>
<keyword evidence="3" id="KW-1185">Reference proteome</keyword>
<proteinExistence type="predicted"/>
<dbReference type="PANTHER" id="PTHR30469">
    <property type="entry name" value="MULTIDRUG RESISTANCE PROTEIN MDTA"/>
    <property type="match status" value="1"/>
</dbReference>
<gene>
    <name evidence="2" type="ORF">OCGS_2063</name>
</gene>
<dbReference type="OrthoDB" id="7626141at2"/>
<dbReference type="Gene3D" id="1.10.287.470">
    <property type="entry name" value="Helix hairpin bin"/>
    <property type="match status" value="1"/>
</dbReference>
<dbReference type="Gene3D" id="2.40.30.170">
    <property type="match status" value="1"/>
</dbReference>
<keyword evidence="1" id="KW-0175">Coiled coil</keyword>
<feature type="coiled-coil region" evidence="1">
    <location>
        <begin position="199"/>
        <end position="233"/>
    </location>
</feature>
<evidence type="ECO:0000256" key="1">
    <source>
        <dbReference type="SAM" id="Coils"/>
    </source>
</evidence>
<protein>
    <submittedName>
        <fullName evidence="2">Secretion protein HlyD</fullName>
    </submittedName>
</protein>
<reference evidence="2 3" key="1">
    <citation type="journal article" date="2012" name="J. Bacteriol.">
        <title>Draft Genome Sequence of Oceaniovalibus guishaninsula JLT2003T.</title>
        <authorList>
            <person name="Tang K."/>
            <person name="Liu K."/>
            <person name="Jiao N."/>
        </authorList>
    </citation>
    <scope>NUCLEOTIDE SEQUENCE [LARGE SCALE GENOMIC DNA]</scope>
    <source>
        <strain evidence="2 3">JLT2003</strain>
    </source>
</reference>
<dbReference type="SUPFAM" id="SSF111369">
    <property type="entry name" value="HlyD-like secretion proteins"/>
    <property type="match status" value="1"/>
</dbReference>
<dbReference type="PANTHER" id="PTHR30469:SF15">
    <property type="entry name" value="HLYD FAMILY OF SECRETION PROTEINS"/>
    <property type="match status" value="1"/>
</dbReference>